<dbReference type="EMBL" id="FNPX01000015">
    <property type="protein sequence ID" value="SDZ45226.1"/>
    <property type="molecule type" value="Genomic_DNA"/>
</dbReference>
<evidence type="ECO:0000313" key="3">
    <source>
        <dbReference type="EMBL" id="SDZ45226.1"/>
    </source>
</evidence>
<dbReference type="InterPro" id="IPR005094">
    <property type="entry name" value="Endonuclease_MobA/VirD2"/>
</dbReference>
<protein>
    <submittedName>
        <fullName evidence="3">Type IV secretory pathway, VirD2 components (Relaxase)</fullName>
    </submittedName>
</protein>
<keyword evidence="4" id="KW-1185">Reference proteome</keyword>
<evidence type="ECO:0000313" key="4">
    <source>
        <dbReference type="Proteomes" id="UP000198914"/>
    </source>
</evidence>
<proteinExistence type="predicted"/>
<gene>
    <name evidence="3" type="ORF">SAMN05444004_11515</name>
</gene>
<dbReference type="Pfam" id="PF03432">
    <property type="entry name" value="Relaxase"/>
    <property type="match status" value="1"/>
</dbReference>
<dbReference type="InterPro" id="IPR021795">
    <property type="entry name" value="DUF3363"/>
</dbReference>
<organism evidence="3 4">
    <name type="scientific">Jannaschia faecimaris</name>
    <dbReference type="NCBI Taxonomy" id="1244108"/>
    <lineage>
        <taxon>Bacteria</taxon>
        <taxon>Pseudomonadati</taxon>
        <taxon>Pseudomonadota</taxon>
        <taxon>Alphaproteobacteria</taxon>
        <taxon>Rhodobacterales</taxon>
        <taxon>Roseobacteraceae</taxon>
        <taxon>Jannaschia</taxon>
    </lineage>
</organism>
<dbReference type="AlphaFoldDB" id="A0A1H3T4P1"/>
<dbReference type="Pfam" id="PF11843">
    <property type="entry name" value="DUF3363"/>
    <property type="match status" value="1"/>
</dbReference>
<name>A0A1H3T4P1_9RHOB</name>
<evidence type="ECO:0000256" key="1">
    <source>
        <dbReference type="SAM" id="MobiDB-lite"/>
    </source>
</evidence>
<dbReference type="Proteomes" id="UP000198914">
    <property type="component" value="Unassembled WGS sequence"/>
</dbReference>
<evidence type="ECO:0000259" key="2">
    <source>
        <dbReference type="Pfam" id="PF03432"/>
    </source>
</evidence>
<feature type="region of interest" description="Disordered" evidence="1">
    <location>
        <begin position="1"/>
        <end position="23"/>
    </location>
</feature>
<feature type="domain" description="MobA/VirD2-like nuclease" evidence="2">
    <location>
        <begin position="162"/>
        <end position="232"/>
    </location>
</feature>
<sequence length="621" mass="69728">MTRDEIEFHIRPGKPRDHQPRLPRVRRKPQGFLAEVHQAVRRAGGDPNKLAGTEKASGRFNARGRGAKVVAELKGRNPWSRGPDGSRTRARRVTVKARIVKLNPQRGAARGRSFVSAKAIDAHLRYLERDGVTRDSERGQVYSATEDAADGRDFLDRGRDDRHQFRFIVSAEDGVDLSDLRQTTRDLMAQMEADLQTRLDWIAVDHYNTGHPHSHILVRGVTDQGKILNIAGDHIAHGIRERASEIVTLELGRQTELEVTDQLRREVQADRFTRLDRMLIAEQEAANEFADLRPDHDTLATMMRNRALLIARARRLEKMGMATEVRPGEWHISDRAEGTLRALGEREDIIKSMHRALEGNNLNDARGIAQLAVHRDKLRERITGRVLARDLAGDGNGDRVQLVIDGADGRAHQIELPAERCDGISCGMIVAAVPPRTEPRAADRNILAATGSDGTYHPSRHIGIAREEKIIPDPDRFVAAHVRRLEALRRAGVVERWIEDHWKVPQDLPERSLAHDRKSHGSGARMELLSPIGLDKQVAHDVATWLDKELMKQGAPNLREAGFGLEMKLAMGSRKQVLVQRGDAQDLGEGRARAPRDLLQRLEAREIDRVGRTMATDRGRD</sequence>
<feature type="compositionally biased region" description="Basic and acidic residues" evidence="1">
    <location>
        <begin position="1"/>
        <end position="20"/>
    </location>
</feature>
<reference evidence="4" key="1">
    <citation type="submission" date="2016-10" db="EMBL/GenBank/DDBJ databases">
        <authorList>
            <person name="Varghese N."/>
            <person name="Submissions S."/>
        </authorList>
    </citation>
    <scope>NUCLEOTIDE SEQUENCE [LARGE SCALE GENOMIC DNA]</scope>
    <source>
        <strain evidence="4">DSM 100420</strain>
    </source>
</reference>
<accession>A0A1H3T4P1</accession>